<feature type="transmembrane region" description="Helical" evidence="6">
    <location>
        <begin position="63"/>
        <end position="85"/>
    </location>
</feature>
<feature type="transmembrane region" description="Helical" evidence="6">
    <location>
        <begin position="173"/>
        <end position="192"/>
    </location>
</feature>
<keyword evidence="4 6" id="KW-1133">Transmembrane helix</keyword>
<dbReference type="AlphaFoldDB" id="A0AAF3J5F7"/>
<dbReference type="GO" id="GO:0019899">
    <property type="term" value="F:enzyme binding"/>
    <property type="evidence" value="ECO:0007669"/>
    <property type="project" value="TreeGrafter"/>
</dbReference>
<evidence type="ECO:0000256" key="1">
    <source>
        <dbReference type="ARBA" id="ARBA00004141"/>
    </source>
</evidence>
<keyword evidence="3 6" id="KW-0812">Transmembrane</keyword>
<proteinExistence type="inferred from homology"/>
<evidence type="ECO:0000256" key="4">
    <source>
        <dbReference type="ARBA" id="ARBA00022989"/>
    </source>
</evidence>
<feature type="transmembrane region" description="Helical" evidence="6">
    <location>
        <begin position="147"/>
        <end position="167"/>
    </location>
</feature>
<feature type="transmembrane region" description="Helical" evidence="6">
    <location>
        <begin position="116"/>
        <end position="140"/>
    </location>
</feature>
<dbReference type="Pfam" id="PF01027">
    <property type="entry name" value="Bax1-I"/>
    <property type="match status" value="1"/>
</dbReference>
<keyword evidence="7" id="KW-1185">Reference proteome</keyword>
<evidence type="ECO:0000256" key="5">
    <source>
        <dbReference type="ARBA" id="ARBA00023136"/>
    </source>
</evidence>
<keyword evidence="5 6" id="KW-0472">Membrane</keyword>
<dbReference type="GO" id="GO:2001234">
    <property type="term" value="P:negative regulation of apoptotic signaling pathway"/>
    <property type="evidence" value="ECO:0007669"/>
    <property type="project" value="TreeGrafter"/>
</dbReference>
<feature type="transmembrane region" description="Helical" evidence="6">
    <location>
        <begin position="37"/>
        <end position="57"/>
    </location>
</feature>
<evidence type="ECO:0000256" key="2">
    <source>
        <dbReference type="ARBA" id="ARBA00010350"/>
    </source>
</evidence>
<feature type="transmembrane region" description="Helical" evidence="6">
    <location>
        <begin position="92"/>
        <end position="110"/>
    </location>
</feature>
<dbReference type="PANTHER" id="PTHR23291">
    <property type="entry name" value="BAX INHIBITOR-RELATED"/>
    <property type="match status" value="1"/>
</dbReference>
<dbReference type="GO" id="GO:0033119">
    <property type="term" value="P:negative regulation of RNA splicing"/>
    <property type="evidence" value="ECO:0007669"/>
    <property type="project" value="TreeGrafter"/>
</dbReference>
<reference evidence="8" key="1">
    <citation type="submission" date="2024-02" db="UniProtKB">
        <authorList>
            <consortium name="WormBaseParasite"/>
        </authorList>
    </citation>
    <scope>IDENTIFICATION</scope>
</reference>
<name>A0AAF3J5F7_9BILA</name>
<organism evidence="7 8">
    <name type="scientific">Mesorhabditis belari</name>
    <dbReference type="NCBI Taxonomy" id="2138241"/>
    <lineage>
        <taxon>Eukaryota</taxon>
        <taxon>Metazoa</taxon>
        <taxon>Ecdysozoa</taxon>
        <taxon>Nematoda</taxon>
        <taxon>Chromadorea</taxon>
        <taxon>Rhabditida</taxon>
        <taxon>Rhabditina</taxon>
        <taxon>Rhabditomorpha</taxon>
        <taxon>Rhabditoidea</taxon>
        <taxon>Rhabditidae</taxon>
        <taxon>Mesorhabditinae</taxon>
        <taxon>Mesorhabditis</taxon>
    </lineage>
</organism>
<dbReference type="PANTHER" id="PTHR23291:SF32">
    <property type="entry name" value="BAX INHIBITOR 1"/>
    <property type="match status" value="1"/>
</dbReference>
<evidence type="ECO:0000256" key="6">
    <source>
        <dbReference type="RuleBase" id="RU004379"/>
    </source>
</evidence>
<dbReference type="GO" id="GO:0031966">
    <property type="term" value="C:mitochondrial membrane"/>
    <property type="evidence" value="ECO:0007669"/>
    <property type="project" value="TreeGrafter"/>
</dbReference>
<dbReference type="GO" id="GO:0034620">
    <property type="term" value="P:cellular response to unfolded protein"/>
    <property type="evidence" value="ECO:0007669"/>
    <property type="project" value="TreeGrafter"/>
</dbReference>
<protein>
    <submittedName>
        <fullName evidence="8">Bax inhibitor 1</fullName>
    </submittedName>
</protein>
<evidence type="ECO:0000256" key="3">
    <source>
        <dbReference type="ARBA" id="ARBA00022692"/>
    </source>
</evidence>
<sequence>MARTAHDATSFFKNIDRTFTALDDKLEKSVKEHLRNVYGTLAMGLGAAAFGAAVHLFTDILRANFLLTLGSIGLMFMLISTPATLENQMKRFGYFFGFCFISGVSTGPLLEQVIRINPSIIFTALMATVFVFGAFTLAALHAPSTKYLYLGGTLASASLGLLCLALFSNFYNVILWGGLAVSCGFILYDTQLIVEKNRRGDQDFIWHAVELFIDFAQVFRYLLVLLSQKEKRDERRRRD</sequence>
<dbReference type="InterPro" id="IPR006214">
    <property type="entry name" value="Bax_inhibitor_1-related"/>
</dbReference>
<comment type="similarity">
    <text evidence="2 6">Belongs to the BI1 family.</text>
</comment>
<accession>A0AAF3J5F7</accession>
<dbReference type="WBParaSite" id="MBELARI_LOCUS17359">
    <property type="protein sequence ID" value="MBELARI_LOCUS17359"/>
    <property type="gene ID" value="MBELARI_LOCUS17359"/>
</dbReference>
<dbReference type="Proteomes" id="UP000887575">
    <property type="component" value="Unassembled WGS sequence"/>
</dbReference>
<comment type="subcellular location">
    <subcellularLocation>
        <location evidence="1">Membrane</location>
        <topology evidence="1">Multi-pass membrane protein</topology>
    </subcellularLocation>
</comment>
<evidence type="ECO:0000313" key="7">
    <source>
        <dbReference type="Proteomes" id="UP000887575"/>
    </source>
</evidence>
<evidence type="ECO:0000313" key="8">
    <source>
        <dbReference type="WBParaSite" id="MBELARI_LOCUS17359"/>
    </source>
</evidence>